<evidence type="ECO:0000259" key="2">
    <source>
        <dbReference type="PROSITE" id="PS50158"/>
    </source>
</evidence>
<dbReference type="Proteomes" id="UP001280121">
    <property type="component" value="Unassembled WGS sequence"/>
</dbReference>
<dbReference type="PROSITE" id="PS50158">
    <property type="entry name" value="ZF_CCHC"/>
    <property type="match status" value="1"/>
</dbReference>
<keyword evidence="1" id="KW-0863">Zinc-finger</keyword>
<dbReference type="InterPro" id="IPR036875">
    <property type="entry name" value="Znf_CCHC_sf"/>
</dbReference>
<keyword evidence="4" id="KW-1185">Reference proteome</keyword>
<comment type="caution">
    <text evidence="3">The sequence shown here is derived from an EMBL/GenBank/DDBJ whole genome shotgun (WGS) entry which is preliminary data.</text>
</comment>
<sequence>MLWKIGGILGTTDKVDPITESHARVKFVRICVEIDTTKPITSNSFIDDKTIKVEYENLGLICFSCGKVGHSKEFCKEGIVEKDKEFIADRGEKQNEWQ</sequence>
<dbReference type="PANTHER" id="PTHR31286">
    <property type="entry name" value="GLYCINE-RICH CELL WALL STRUCTURAL PROTEIN 1.8-LIKE"/>
    <property type="match status" value="1"/>
</dbReference>
<reference evidence="3" key="1">
    <citation type="journal article" date="2023" name="Plant J.">
        <title>Genome sequences and population genomics provide insights into the demographic history, inbreeding, and mutation load of two 'living fossil' tree species of Dipteronia.</title>
        <authorList>
            <person name="Feng Y."/>
            <person name="Comes H.P."/>
            <person name="Chen J."/>
            <person name="Zhu S."/>
            <person name="Lu R."/>
            <person name="Zhang X."/>
            <person name="Li P."/>
            <person name="Qiu J."/>
            <person name="Olsen K.M."/>
            <person name="Qiu Y."/>
        </authorList>
    </citation>
    <scope>NUCLEOTIDE SEQUENCE</scope>
    <source>
        <strain evidence="3">KIB01</strain>
    </source>
</reference>
<dbReference type="GO" id="GO:0003676">
    <property type="term" value="F:nucleic acid binding"/>
    <property type="evidence" value="ECO:0007669"/>
    <property type="project" value="InterPro"/>
</dbReference>
<accession>A0AAD9U2Z6</accession>
<dbReference type="PANTHER" id="PTHR31286:SF99">
    <property type="entry name" value="DUF4283 DOMAIN-CONTAINING PROTEIN"/>
    <property type="match status" value="1"/>
</dbReference>
<protein>
    <recommendedName>
        <fullName evidence="2">CCHC-type domain-containing protein</fullName>
    </recommendedName>
</protein>
<keyword evidence="1" id="KW-0862">Zinc</keyword>
<evidence type="ECO:0000313" key="3">
    <source>
        <dbReference type="EMBL" id="KAK2646420.1"/>
    </source>
</evidence>
<dbReference type="SUPFAM" id="SSF57756">
    <property type="entry name" value="Retrovirus zinc finger-like domains"/>
    <property type="match status" value="1"/>
</dbReference>
<dbReference type="GO" id="GO:0008270">
    <property type="term" value="F:zinc ion binding"/>
    <property type="evidence" value="ECO:0007669"/>
    <property type="project" value="UniProtKB-KW"/>
</dbReference>
<gene>
    <name evidence="3" type="ORF">Ddye_021615</name>
</gene>
<name>A0AAD9U2Z6_9ROSI</name>
<evidence type="ECO:0000256" key="1">
    <source>
        <dbReference type="PROSITE-ProRule" id="PRU00047"/>
    </source>
</evidence>
<dbReference type="InterPro" id="IPR040256">
    <property type="entry name" value="At4g02000-like"/>
</dbReference>
<dbReference type="Pfam" id="PF14392">
    <property type="entry name" value="zf-CCHC_4"/>
    <property type="match status" value="1"/>
</dbReference>
<dbReference type="EMBL" id="JANJYI010000006">
    <property type="protein sequence ID" value="KAK2646420.1"/>
    <property type="molecule type" value="Genomic_DNA"/>
</dbReference>
<dbReference type="InterPro" id="IPR025836">
    <property type="entry name" value="Zn_knuckle_CX2CX4HX4C"/>
</dbReference>
<dbReference type="InterPro" id="IPR001878">
    <property type="entry name" value="Znf_CCHC"/>
</dbReference>
<organism evidence="3 4">
    <name type="scientific">Dipteronia dyeriana</name>
    <dbReference type="NCBI Taxonomy" id="168575"/>
    <lineage>
        <taxon>Eukaryota</taxon>
        <taxon>Viridiplantae</taxon>
        <taxon>Streptophyta</taxon>
        <taxon>Embryophyta</taxon>
        <taxon>Tracheophyta</taxon>
        <taxon>Spermatophyta</taxon>
        <taxon>Magnoliopsida</taxon>
        <taxon>eudicotyledons</taxon>
        <taxon>Gunneridae</taxon>
        <taxon>Pentapetalae</taxon>
        <taxon>rosids</taxon>
        <taxon>malvids</taxon>
        <taxon>Sapindales</taxon>
        <taxon>Sapindaceae</taxon>
        <taxon>Hippocastanoideae</taxon>
        <taxon>Acereae</taxon>
        <taxon>Dipteronia</taxon>
    </lineage>
</organism>
<evidence type="ECO:0000313" key="4">
    <source>
        <dbReference type="Proteomes" id="UP001280121"/>
    </source>
</evidence>
<keyword evidence="1" id="KW-0479">Metal-binding</keyword>
<proteinExistence type="predicted"/>
<dbReference type="AlphaFoldDB" id="A0AAD9U2Z6"/>
<feature type="domain" description="CCHC-type" evidence="2">
    <location>
        <begin position="62"/>
        <end position="77"/>
    </location>
</feature>